<comment type="similarity">
    <text evidence="1">Belongs to the transposase IS21/IS408/IS1162 family.</text>
</comment>
<evidence type="ECO:0000313" key="3">
    <source>
        <dbReference type="EMBL" id="QKS54693.1"/>
    </source>
</evidence>
<evidence type="ECO:0000313" key="4">
    <source>
        <dbReference type="Proteomes" id="UP000509702"/>
    </source>
</evidence>
<dbReference type="AlphaFoldDB" id="A0A6N1ATT5"/>
<reference evidence="3 4" key="1">
    <citation type="submission" date="2020-06" db="EMBL/GenBank/DDBJ databases">
        <title>Complete genome of Azosprillum oryzae KACC14407.</title>
        <authorList>
            <person name="Kim M."/>
            <person name="Park Y.-J."/>
            <person name="Shin J.-H."/>
        </authorList>
    </citation>
    <scope>NUCLEOTIDE SEQUENCE [LARGE SCALE GENOMIC DNA]</scope>
    <source>
        <strain evidence="3 4">KACC 14407</strain>
        <plasmid evidence="3 4">unnamed7</plasmid>
    </source>
</reference>
<protein>
    <submittedName>
        <fullName evidence="3">DDE-type integrase/transposase/recombinase</fullName>
    </submittedName>
</protein>
<keyword evidence="3" id="KW-0614">Plasmid</keyword>
<dbReference type="PANTHER" id="PTHR35004">
    <property type="entry name" value="TRANSPOSASE RV3428C-RELATED"/>
    <property type="match status" value="1"/>
</dbReference>
<dbReference type="GO" id="GO:0003676">
    <property type="term" value="F:nucleic acid binding"/>
    <property type="evidence" value="ECO:0007669"/>
    <property type="project" value="InterPro"/>
</dbReference>
<accession>A0A6N1ATT5</accession>
<sequence>MVFDAHARAAAFYGGLCERGIYDNMKTAVDAVFVGKERRFNRRFAQMCSHYLVEPVACTPASGWEKGQVENQVGTLRQRLFTPRLRAKTLEEVNERLHDEVIVWAQQTSHPEDKSRTVWEVFQAEQPALITVSDPFDGFHEATLSVSKTCLIHFDRNRYSVAAIAAGKPVQVRAYATRIVVWFNGAIVAEHPRAFGHGHTRYNPLHYLPVLVRKPGALRNGAPFRDWDLPPALATVRTRLGRGDDADRQFVGVLAAILTDGLEAVEVACREALASGTHSRDVILNILARRHDVTPAPAMAVPTALTLSIEPAADCGRYDRLRAVREGCHGTA</sequence>
<feature type="domain" description="Integrase catalytic" evidence="2">
    <location>
        <begin position="1"/>
        <end position="126"/>
    </location>
</feature>
<dbReference type="KEGG" id="aoz:HUE56_29775"/>
<dbReference type="PROSITE" id="PS50994">
    <property type="entry name" value="INTEGRASE"/>
    <property type="match status" value="1"/>
</dbReference>
<dbReference type="Gene3D" id="3.30.420.10">
    <property type="entry name" value="Ribonuclease H-like superfamily/Ribonuclease H"/>
    <property type="match status" value="1"/>
</dbReference>
<evidence type="ECO:0000256" key="1">
    <source>
        <dbReference type="ARBA" id="ARBA00009277"/>
    </source>
</evidence>
<dbReference type="Pfam" id="PF22483">
    <property type="entry name" value="Mu-transpos_C_2"/>
    <property type="match status" value="1"/>
</dbReference>
<dbReference type="InterPro" id="IPR036397">
    <property type="entry name" value="RNaseH_sf"/>
</dbReference>
<name>A0A6N1ATT5_9PROT</name>
<dbReference type="EMBL" id="CP054622">
    <property type="protein sequence ID" value="QKS54693.1"/>
    <property type="molecule type" value="Genomic_DNA"/>
</dbReference>
<evidence type="ECO:0000259" key="2">
    <source>
        <dbReference type="PROSITE" id="PS50994"/>
    </source>
</evidence>
<keyword evidence="4" id="KW-1185">Reference proteome</keyword>
<dbReference type="GO" id="GO:0015074">
    <property type="term" value="P:DNA integration"/>
    <property type="evidence" value="ECO:0007669"/>
    <property type="project" value="InterPro"/>
</dbReference>
<organism evidence="3 4">
    <name type="scientific">Azospirillum oryzae</name>
    <dbReference type="NCBI Taxonomy" id="286727"/>
    <lineage>
        <taxon>Bacteria</taxon>
        <taxon>Pseudomonadati</taxon>
        <taxon>Pseudomonadota</taxon>
        <taxon>Alphaproteobacteria</taxon>
        <taxon>Rhodospirillales</taxon>
        <taxon>Azospirillaceae</taxon>
        <taxon>Azospirillum</taxon>
    </lineage>
</organism>
<dbReference type="InterPro" id="IPR001584">
    <property type="entry name" value="Integrase_cat-core"/>
</dbReference>
<dbReference type="OrthoDB" id="2065409at2"/>
<proteinExistence type="inferred from homology"/>
<dbReference type="Proteomes" id="UP000509702">
    <property type="component" value="Plasmid unnamed7"/>
</dbReference>
<gene>
    <name evidence="3" type="ORF">HUE56_29775</name>
</gene>
<dbReference type="InterPro" id="IPR054353">
    <property type="entry name" value="IstA-like_C"/>
</dbReference>
<dbReference type="PANTHER" id="PTHR35004:SF7">
    <property type="entry name" value="INTEGRASE PROTEIN"/>
    <property type="match status" value="1"/>
</dbReference>
<geneLocation type="plasmid" evidence="3 4">
    <name>unnamed7</name>
</geneLocation>